<dbReference type="InterPro" id="IPR036111">
    <property type="entry name" value="Mal/L-sulfo/L-lacto_DH-like_sf"/>
</dbReference>
<evidence type="ECO:0000313" key="4">
    <source>
        <dbReference type="Proteomes" id="UP001223743"/>
    </source>
</evidence>
<dbReference type="Gene3D" id="1.10.1530.10">
    <property type="match status" value="1"/>
</dbReference>
<dbReference type="RefSeq" id="WP_266279865.1">
    <property type="nucleotide sequence ID" value="NZ_JAPKNF010000001.1"/>
</dbReference>
<organism evidence="3 4">
    <name type="scientific">Kaistia geumhonensis</name>
    <dbReference type="NCBI Taxonomy" id="410839"/>
    <lineage>
        <taxon>Bacteria</taxon>
        <taxon>Pseudomonadati</taxon>
        <taxon>Pseudomonadota</taxon>
        <taxon>Alphaproteobacteria</taxon>
        <taxon>Hyphomicrobiales</taxon>
        <taxon>Kaistiaceae</taxon>
        <taxon>Kaistia</taxon>
    </lineage>
</organism>
<dbReference type="Proteomes" id="UP001223743">
    <property type="component" value="Unassembled WGS sequence"/>
</dbReference>
<name>A0ABU0M5K4_9HYPH</name>
<dbReference type="EMBL" id="JAUSWJ010000001">
    <property type="protein sequence ID" value="MDQ0516231.1"/>
    <property type="molecule type" value="Genomic_DNA"/>
</dbReference>
<proteinExistence type="inferred from homology"/>
<dbReference type="PANTHER" id="PTHR11091">
    <property type="entry name" value="OXIDOREDUCTASE-RELATED"/>
    <property type="match status" value="1"/>
</dbReference>
<evidence type="ECO:0000256" key="2">
    <source>
        <dbReference type="ARBA" id="ARBA00023002"/>
    </source>
</evidence>
<protein>
    <submittedName>
        <fullName evidence="3">LDH2 family malate/lactate/ureidoglycolate dehydrogenase</fullName>
    </submittedName>
</protein>
<evidence type="ECO:0000313" key="3">
    <source>
        <dbReference type="EMBL" id="MDQ0516231.1"/>
    </source>
</evidence>
<keyword evidence="4" id="KW-1185">Reference proteome</keyword>
<sequence>MTAASGAAPAAEFRASGAAVRGFIETALSAAGSEATQAASVADALTQASLRGVDSHGCRLLVHYAKVVRTGRINPSPALGAKLTGPSTVIVDGDNGFGHHASFFAIDEAMRLARETGIAAAAVVNSSHFGAAGCYPMRAAAAGLVSFAFCNSDSFVLPHDGVAPFHGTNPLSFAAPVTGNRPYLFDMATSMVPWNRVQDMAAKGLKLPADVAVDATGKPTVEPLESAALLPLGGLAFGHKGAGLASVMEILSAVMTGMPHCADLLGMVGPDWTTPRRLGHFFIVIDPERFVPRALYDAGMAAYLANLRASPARDGKSVMAPGDREWKVEAERSANGIPVAPALKEAFDTLAGELSIAPLPPVA</sequence>
<comment type="similarity">
    <text evidence="1">Belongs to the LDH2/MDH2 oxidoreductase family.</text>
</comment>
<dbReference type="SUPFAM" id="SSF89733">
    <property type="entry name" value="L-sulfolactate dehydrogenase-like"/>
    <property type="match status" value="1"/>
</dbReference>
<dbReference type="Gene3D" id="3.30.1370.60">
    <property type="entry name" value="Hypothetical oxidoreductase yiak, domain 2"/>
    <property type="match status" value="1"/>
</dbReference>
<evidence type="ECO:0000256" key="1">
    <source>
        <dbReference type="ARBA" id="ARBA00006056"/>
    </source>
</evidence>
<comment type="caution">
    <text evidence="3">The sequence shown here is derived from an EMBL/GenBank/DDBJ whole genome shotgun (WGS) entry which is preliminary data.</text>
</comment>
<dbReference type="PANTHER" id="PTHR11091:SF0">
    <property type="entry name" value="MALATE DEHYDROGENASE"/>
    <property type="match status" value="1"/>
</dbReference>
<keyword evidence="2" id="KW-0560">Oxidoreductase</keyword>
<dbReference type="Pfam" id="PF02615">
    <property type="entry name" value="Ldh_2"/>
    <property type="match status" value="1"/>
</dbReference>
<gene>
    <name evidence="3" type="ORF">QO015_001844</name>
</gene>
<dbReference type="InterPro" id="IPR003767">
    <property type="entry name" value="Malate/L-lactate_DH-like"/>
</dbReference>
<dbReference type="InterPro" id="IPR043143">
    <property type="entry name" value="Mal/L-sulf/L-lact_DH-like_NADP"/>
</dbReference>
<dbReference type="InterPro" id="IPR043144">
    <property type="entry name" value="Mal/L-sulf/L-lact_DH-like_ah"/>
</dbReference>
<reference evidence="3 4" key="1">
    <citation type="submission" date="2023-07" db="EMBL/GenBank/DDBJ databases">
        <title>Genomic Encyclopedia of Type Strains, Phase IV (KMG-IV): sequencing the most valuable type-strain genomes for metagenomic binning, comparative biology and taxonomic classification.</title>
        <authorList>
            <person name="Goeker M."/>
        </authorList>
    </citation>
    <scope>NUCLEOTIDE SEQUENCE [LARGE SCALE GENOMIC DNA]</scope>
    <source>
        <strain evidence="3 4">B1-1</strain>
    </source>
</reference>
<accession>A0ABU0M5K4</accession>